<feature type="region of interest" description="Disordered" evidence="1">
    <location>
        <begin position="1"/>
        <end position="20"/>
    </location>
</feature>
<dbReference type="Proteomes" id="UP000325333">
    <property type="component" value="Unassembled WGS sequence"/>
</dbReference>
<reference evidence="2 3" key="1">
    <citation type="submission" date="2019-07" db="EMBL/GenBank/DDBJ databases">
        <title>Genome sequencing of the stress-tolerant strain Azospirillum brasilense Az19.</title>
        <authorList>
            <person name="Maroniche G.A."/>
            <person name="Garcia J.E."/>
            <person name="Pagnussat L."/>
            <person name="Amenta M."/>
            <person name="Creus C.M."/>
        </authorList>
    </citation>
    <scope>NUCLEOTIDE SEQUENCE [LARGE SCALE GENOMIC DNA]</scope>
    <source>
        <strain evidence="2 3">Az19</strain>
    </source>
</reference>
<gene>
    <name evidence="2" type="ORF">FH063_002358</name>
</gene>
<accession>A0A5B0KPG1</accession>
<proteinExistence type="predicted"/>
<name>A0A5B0KPG1_9PROT</name>
<organism evidence="2 3">
    <name type="scientific">Azospirillum argentinense</name>
    <dbReference type="NCBI Taxonomy" id="2970906"/>
    <lineage>
        <taxon>Bacteria</taxon>
        <taxon>Pseudomonadati</taxon>
        <taxon>Pseudomonadota</taxon>
        <taxon>Alphaproteobacteria</taxon>
        <taxon>Rhodospirillales</taxon>
        <taxon>Azospirillaceae</taxon>
        <taxon>Azospirillum</taxon>
    </lineage>
</organism>
<evidence type="ECO:0000256" key="1">
    <source>
        <dbReference type="SAM" id="MobiDB-lite"/>
    </source>
</evidence>
<dbReference type="AlphaFoldDB" id="A0A5B0KPG1"/>
<protein>
    <submittedName>
        <fullName evidence="2">Uncharacterized protein</fullName>
    </submittedName>
</protein>
<comment type="caution">
    <text evidence="2">The sequence shown here is derived from an EMBL/GenBank/DDBJ whole genome shotgun (WGS) entry which is preliminary data.</text>
</comment>
<dbReference type="EMBL" id="VEWN01000013">
    <property type="protein sequence ID" value="KAA1053776.1"/>
    <property type="molecule type" value="Genomic_DNA"/>
</dbReference>
<sequence>MRMFHPPPGSQNDLFGPQQPPLWQTTNARWIIEEGDHRGQRCILKSSFDSERGDRFGRVIIEDTREEIVLPVTDFRLLMDTVVPPGVEPFRVRRPRTAIADTPAYQPIQPVEARSLHAA</sequence>
<evidence type="ECO:0000313" key="2">
    <source>
        <dbReference type="EMBL" id="KAA1053776.1"/>
    </source>
</evidence>
<evidence type="ECO:0000313" key="3">
    <source>
        <dbReference type="Proteomes" id="UP000325333"/>
    </source>
</evidence>